<dbReference type="Gene3D" id="1.10.238.10">
    <property type="entry name" value="EF-hand"/>
    <property type="match status" value="1"/>
</dbReference>
<dbReference type="Gene3D" id="1.10.840.10">
    <property type="entry name" value="Ras guanine-nucleotide exchange factors catalytic domain"/>
    <property type="match status" value="1"/>
</dbReference>
<dbReference type="InterPro" id="IPR000651">
    <property type="entry name" value="Ras-like_Gua-exchang_fac_N"/>
</dbReference>
<dbReference type="GO" id="GO:0005509">
    <property type="term" value="F:calcium ion binding"/>
    <property type="evidence" value="ECO:0007669"/>
    <property type="project" value="InterPro"/>
</dbReference>
<evidence type="ECO:0000313" key="14">
    <source>
        <dbReference type="Ensembl" id="ENSHHUP00000048622.1"/>
    </source>
</evidence>
<dbReference type="Gene3D" id="3.30.60.20">
    <property type="match status" value="1"/>
</dbReference>
<dbReference type="FunFam" id="1.10.238.10:FF:000051">
    <property type="entry name" value="Ras guanyl-releasing protein 3 isoform 1"/>
    <property type="match status" value="1"/>
</dbReference>
<keyword evidence="5" id="KW-0863">Zinc-finger</keyword>
<dbReference type="PROSITE" id="PS00018">
    <property type="entry name" value="EF_HAND_1"/>
    <property type="match status" value="2"/>
</dbReference>
<dbReference type="PRINTS" id="PR00008">
    <property type="entry name" value="DAGPEDOMAIN"/>
</dbReference>
<dbReference type="PROSITE" id="PS00479">
    <property type="entry name" value="ZF_DAG_PE_1"/>
    <property type="match status" value="1"/>
</dbReference>
<keyword evidence="6" id="KW-0862">Zinc</keyword>
<reference evidence="14" key="2">
    <citation type="submission" date="2025-08" db="UniProtKB">
        <authorList>
            <consortium name="Ensembl"/>
        </authorList>
    </citation>
    <scope>IDENTIFICATION</scope>
</reference>
<feature type="domain" description="Ras-GEF" evidence="10">
    <location>
        <begin position="154"/>
        <end position="385"/>
    </location>
</feature>
<proteinExistence type="inferred from homology"/>
<dbReference type="InterPro" id="IPR046349">
    <property type="entry name" value="C1-like_sf"/>
</dbReference>
<dbReference type="SMART" id="SM00147">
    <property type="entry name" value="RasGEF"/>
    <property type="match status" value="1"/>
</dbReference>
<name>A0A4W5NCJ3_9TELE</name>
<dbReference type="CDD" id="cd00051">
    <property type="entry name" value="EFh"/>
    <property type="match status" value="1"/>
</dbReference>
<dbReference type="PANTHER" id="PTHR23113">
    <property type="entry name" value="GUANINE NUCLEOTIDE EXCHANGE FACTOR"/>
    <property type="match status" value="1"/>
</dbReference>
<feature type="domain" description="N-terminal Ras-GEF" evidence="12">
    <location>
        <begin position="14"/>
        <end position="127"/>
    </location>
</feature>
<dbReference type="InterPro" id="IPR011992">
    <property type="entry name" value="EF-hand-dom_pair"/>
</dbReference>
<evidence type="ECO:0000259" key="11">
    <source>
        <dbReference type="PROSITE" id="PS50081"/>
    </source>
</evidence>
<comment type="similarity">
    <text evidence="1">Belongs to the RASGRP family.</text>
</comment>
<evidence type="ECO:0000256" key="9">
    <source>
        <dbReference type="SAM" id="MobiDB-lite"/>
    </source>
</evidence>
<dbReference type="CDD" id="cd06224">
    <property type="entry name" value="REM"/>
    <property type="match status" value="1"/>
</dbReference>
<dbReference type="InterPro" id="IPR002219">
    <property type="entry name" value="PKC_DAG/PE"/>
</dbReference>
<evidence type="ECO:0000259" key="10">
    <source>
        <dbReference type="PROSITE" id="PS50009"/>
    </source>
</evidence>
<dbReference type="GO" id="GO:0005085">
    <property type="term" value="F:guanyl-nucleotide exchange factor activity"/>
    <property type="evidence" value="ECO:0007669"/>
    <property type="project" value="UniProtKB-KW"/>
</dbReference>
<evidence type="ECO:0000256" key="1">
    <source>
        <dbReference type="ARBA" id="ARBA00009566"/>
    </source>
</evidence>
<dbReference type="InterPro" id="IPR002048">
    <property type="entry name" value="EF_hand_dom"/>
</dbReference>
<dbReference type="Pfam" id="PF00617">
    <property type="entry name" value="RasGEF"/>
    <property type="match status" value="1"/>
</dbReference>
<dbReference type="Gene3D" id="1.20.870.10">
    <property type="entry name" value="Son of sevenless (SoS) protein Chain: S domain 1"/>
    <property type="match status" value="1"/>
</dbReference>
<dbReference type="SUPFAM" id="SSF57889">
    <property type="entry name" value="Cysteine-rich domain"/>
    <property type="match status" value="1"/>
</dbReference>
<dbReference type="SMART" id="SM00054">
    <property type="entry name" value="EFh"/>
    <property type="match status" value="2"/>
</dbReference>
<organism evidence="14 15">
    <name type="scientific">Hucho hucho</name>
    <name type="common">huchen</name>
    <dbReference type="NCBI Taxonomy" id="62062"/>
    <lineage>
        <taxon>Eukaryota</taxon>
        <taxon>Metazoa</taxon>
        <taxon>Chordata</taxon>
        <taxon>Craniata</taxon>
        <taxon>Vertebrata</taxon>
        <taxon>Euteleostomi</taxon>
        <taxon>Actinopterygii</taxon>
        <taxon>Neopterygii</taxon>
        <taxon>Teleostei</taxon>
        <taxon>Protacanthopterygii</taxon>
        <taxon>Salmoniformes</taxon>
        <taxon>Salmonidae</taxon>
        <taxon>Salmoninae</taxon>
        <taxon>Hucho</taxon>
    </lineage>
</organism>
<keyword evidence="4" id="KW-0677">Repeat</keyword>
<dbReference type="GeneTree" id="ENSGT00940000158843"/>
<evidence type="ECO:0000256" key="7">
    <source>
        <dbReference type="ARBA" id="ARBA00022837"/>
    </source>
</evidence>
<feature type="compositionally biased region" description="Polar residues" evidence="9">
    <location>
        <begin position="389"/>
        <end position="398"/>
    </location>
</feature>
<keyword evidence="2 8" id="KW-0344">Guanine-nucleotide releasing factor</keyword>
<dbReference type="InterPro" id="IPR036964">
    <property type="entry name" value="RASGEF_cat_dom_sf"/>
</dbReference>
<dbReference type="InterPro" id="IPR018247">
    <property type="entry name" value="EF_Hand_1_Ca_BS"/>
</dbReference>
<evidence type="ECO:0000259" key="12">
    <source>
        <dbReference type="PROSITE" id="PS50212"/>
    </source>
</evidence>
<evidence type="ECO:0000256" key="6">
    <source>
        <dbReference type="ARBA" id="ARBA00022833"/>
    </source>
</evidence>
<dbReference type="CDD" id="cd00155">
    <property type="entry name" value="RasGEF"/>
    <property type="match status" value="1"/>
</dbReference>
<dbReference type="InterPro" id="IPR001895">
    <property type="entry name" value="RASGEF_cat_dom"/>
</dbReference>
<evidence type="ECO:0000256" key="8">
    <source>
        <dbReference type="PROSITE-ProRule" id="PRU00168"/>
    </source>
</evidence>
<dbReference type="GO" id="GO:0008270">
    <property type="term" value="F:zinc ion binding"/>
    <property type="evidence" value="ECO:0007669"/>
    <property type="project" value="UniProtKB-KW"/>
</dbReference>
<dbReference type="FunFam" id="3.30.60.20:FF:000023">
    <property type="entry name" value="RAS guanyl-releasing protein 1 isoform X1"/>
    <property type="match status" value="1"/>
</dbReference>
<evidence type="ECO:0000256" key="2">
    <source>
        <dbReference type="ARBA" id="ARBA00022658"/>
    </source>
</evidence>
<accession>A0A4W5NCJ3</accession>
<dbReference type="GO" id="GO:0007265">
    <property type="term" value="P:Ras protein signal transduction"/>
    <property type="evidence" value="ECO:0007669"/>
    <property type="project" value="TreeGrafter"/>
</dbReference>
<evidence type="ECO:0000256" key="3">
    <source>
        <dbReference type="ARBA" id="ARBA00022723"/>
    </source>
</evidence>
<dbReference type="SUPFAM" id="SSF47473">
    <property type="entry name" value="EF-hand"/>
    <property type="match status" value="1"/>
</dbReference>
<dbReference type="Ensembl" id="ENSHHUT00000050387.1">
    <property type="protein sequence ID" value="ENSHHUP00000048622.1"/>
    <property type="gene ID" value="ENSHHUG00000029433.1"/>
</dbReference>
<feature type="domain" description="EF-hand" evidence="13">
    <location>
        <begin position="460"/>
        <end position="486"/>
    </location>
</feature>
<dbReference type="STRING" id="62062.ENSHHUP00000048622"/>
<dbReference type="AlphaFoldDB" id="A0A4W5NCJ3"/>
<dbReference type="PROSITE" id="PS50212">
    <property type="entry name" value="RASGEF_NTER"/>
    <property type="match status" value="1"/>
</dbReference>
<dbReference type="Pfam" id="PF00130">
    <property type="entry name" value="C1_1"/>
    <property type="match status" value="1"/>
</dbReference>
<feature type="domain" description="Phorbol-ester/DAG-type" evidence="11">
    <location>
        <begin position="496"/>
        <end position="546"/>
    </location>
</feature>
<dbReference type="PROSITE" id="PS50222">
    <property type="entry name" value="EF_HAND_2"/>
    <property type="match status" value="2"/>
</dbReference>
<keyword evidence="15" id="KW-1185">Reference proteome</keyword>
<dbReference type="FunFam" id="1.10.840.10:FF:000003">
    <property type="entry name" value="Ras guanyl-releasing protein 3 isoform 1"/>
    <property type="match status" value="1"/>
</dbReference>
<dbReference type="Pfam" id="PF13202">
    <property type="entry name" value="EF-hand_5"/>
    <property type="match status" value="2"/>
</dbReference>
<evidence type="ECO:0000313" key="15">
    <source>
        <dbReference type="Proteomes" id="UP000314982"/>
    </source>
</evidence>
<keyword evidence="7" id="KW-0106">Calcium</keyword>
<evidence type="ECO:0000256" key="5">
    <source>
        <dbReference type="ARBA" id="ARBA00022771"/>
    </source>
</evidence>
<dbReference type="SUPFAM" id="SSF48366">
    <property type="entry name" value="Ras GEF"/>
    <property type="match status" value="1"/>
</dbReference>
<dbReference type="PROSITE" id="PS50009">
    <property type="entry name" value="RASGEF_CAT"/>
    <property type="match status" value="1"/>
</dbReference>
<sequence>VERVKPSSVAVLDTLKPMCSHCSFSMVRSFSADDNGELQSNQLPRTLLLMHRWYVTSTELARKLLMIYPSITRLKICYLMRYWITVFPAEFNLDMGLIRLTEEFRDVTAQLGCEEHYKLIDISTIPSYDWMRKLTQRKKQAKKGKASLLFDHLEPMELAEHLTFLEYKSIRRISFTDYQSYVMHGCLVDNPTLERSIALFNGVSQWVQLMVLSKLTPQHRAEVITKYINVAQKLLQLQNFNTLMAVVGGLSHSSISRLKETHSHLAPEVNKIWNEMTELVTSNGNYCAYRKAFTYSEGFKVPILGVHLKDLIAVHVVFPDWVNDNQVNIVKMQQLYLTFNELVSLQSAAAQVEPNMDLIYLLTLSLDLYYTEDEIYEPSLLREPRNPKSLPTSPTTPNKPMAPLDWASGVTTKPDPNVVNKHIRKVVDSVFRNYDHDHDGYISQEDFENIAANFPFLDSFCVLDKDQDGLISKDEMMAYFLRANPLLQCKMGPGFIHNFTEMTYLKPTFCEHCAGFLWGIIKQGYKCKDCGVNCHKQCRELLVLACRKLPHSTSLRSVSPGGLTHSSLPSSPAMPTFKDEDEMFEFPSVTPGGSDLEHKSITLMTGSAQRISVGLQRATTSQATQTEHLWPEHTWGAGDGGSHTFPKMKYRPHRQASKSKGFARWENEAQEQHRPAEVVQNGITPHREKVFAAEVCVECVDGSGDLCILVCVLESVSTCVCLYCFVSLGKVMILIICDTTYSGEKKYLVSHQLCKFSHLKR</sequence>
<dbReference type="PANTHER" id="PTHR23113:SF178">
    <property type="entry name" value="RAS GUANYL-RELEASING PROTEIN 3"/>
    <property type="match status" value="1"/>
</dbReference>
<feature type="domain" description="EF-hand" evidence="13">
    <location>
        <begin position="422"/>
        <end position="457"/>
    </location>
</feature>
<dbReference type="InterPro" id="IPR023578">
    <property type="entry name" value="Ras_GEF_dom_sf"/>
</dbReference>
<dbReference type="SMART" id="SM00109">
    <property type="entry name" value="C1"/>
    <property type="match status" value="1"/>
</dbReference>
<reference evidence="15" key="1">
    <citation type="submission" date="2018-06" db="EMBL/GenBank/DDBJ databases">
        <title>Genome assembly of Danube salmon.</title>
        <authorList>
            <person name="Macqueen D.J."/>
            <person name="Gundappa M.K."/>
        </authorList>
    </citation>
    <scope>NUCLEOTIDE SEQUENCE [LARGE SCALE GENOMIC DNA]</scope>
</reference>
<dbReference type="InterPro" id="IPR020454">
    <property type="entry name" value="DAG/PE-bd"/>
</dbReference>
<dbReference type="GO" id="GO:0005886">
    <property type="term" value="C:plasma membrane"/>
    <property type="evidence" value="ECO:0007669"/>
    <property type="project" value="TreeGrafter"/>
</dbReference>
<feature type="region of interest" description="Disordered" evidence="9">
    <location>
        <begin position="381"/>
        <end position="403"/>
    </location>
</feature>
<keyword evidence="3" id="KW-0479">Metal-binding</keyword>
<evidence type="ECO:0000259" key="13">
    <source>
        <dbReference type="PROSITE" id="PS50222"/>
    </source>
</evidence>
<dbReference type="InterPro" id="IPR008937">
    <property type="entry name" value="Ras-like_GEF"/>
</dbReference>
<evidence type="ECO:0000256" key="4">
    <source>
        <dbReference type="ARBA" id="ARBA00022737"/>
    </source>
</evidence>
<dbReference type="PROSITE" id="PS50081">
    <property type="entry name" value="ZF_DAG_PE_2"/>
    <property type="match status" value="1"/>
</dbReference>
<reference evidence="14" key="3">
    <citation type="submission" date="2025-09" db="UniProtKB">
        <authorList>
            <consortium name="Ensembl"/>
        </authorList>
    </citation>
    <scope>IDENTIFICATION</scope>
</reference>
<dbReference type="Proteomes" id="UP000314982">
    <property type="component" value="Unassembled WGS sequence"/>
</dbReference>
<protein>
    <submittedName>
        <fullName evidence="14">RAS guanyl releasing protein 3 (calcium and DAG-regulated)</fullName>
    </submittedName>
</protein>